<organism evidence="6 7">
    <name type="scientific">Streptomyces durbertensis</name>
    <dbReference type="NCBI Taxonomy" id="2448886"/>
    <lineage>
        <taxon>Bacteria</taxon>
        <taxon>Bacillati</taxon>
        <taxon>Actinomycetota</taxon>
        <taxon>Actinomycetes</taxon>
        <taxon>Kitasatosporales</taxon>
        <taxon>Streptomycetaceae</taxon>
        <taxon>Streptomyces</taxon>
    </lineage>
</organism>
<dbReference type="CDD" id="cd07557">
    <property type="entry name" value="trimeric_dUTPase"/>
    <property type="match status" value="1"/>
</dbReference>
<dbReference type="RefSeq" id="WP_182855784.1">
    <property type="nucleotide sequence ID" value="NZ_WMLF01000155.1"/>
</dbReference>
<feature type="domain" description="Pyruvate phosphate dikinase AMP/ATP-binding" evidence="5">
    <location>
        <begin position="190"/>
        <end position="412"/>
    </location>
</feature>
<feature type="domain" description="PEP-utilising enzyme mobile" evidence="4">
    <location>
        <begin position="794"/>
        <end position="829"/>
    </location>
</feature>
<dbReference type="SUPFAM" id="SSF52009">
    <property type="entry name" value="Phosphohistidine domain"/>
    <property type="match status" value="1"/>
</dbReference>
<dbReference type="Gene3D" id="3.50.30.10">
    <property type="entry name" value="Phosphohistidine domain"/>
    <property type="match status" value="1"/>
</dbReference>
<dbReference type="Gene3D" id="2.70.40.10">
    <property type="match status" value="1"/>
</dbReference>
<keyword evidence="7" id="KW-1185">Reference proteome</keyword>
<evidence type="ECO:0000256" key="3">
    <source>
        <dbReference type="SAM" id="MobiDB-lite"/>
    </source>
</evidence>
<dbReference type="InterPro" id="IPR008279">
    <property type="entry name" value="PEP-util_enz_mobile_dom"/>
</dbReference>
<reference evidence="7" key="1">
    <citation type="journal article" date="2020" name="Syst. Appl. Microbiol.">
        <title>Streptomyces alkaliterrae sp. nov., isolated from an alkaline soil, and emended descriptions of Streptomyces alkaliphilus, Streptomyces calidiresistens and Streptomyces durbertensis.</title>
        <authorList>
            <person name="Swiecimska M."/>
            <person name="Golinska P."/>
            <person name="Nouioui I."/>
            <person name="Wypij M."/>
            <person name="Rai M."/>
            <person name="Sangal V."/>
            <person name="Goodfellow M."/>
        </authorList>
    </citation>
    <scope>NUCLEOTIDE SEQUENCE [LARGE SCALE GENOMIC DNA]</scope>
    <source>
        <strain evidence="7">DSM 104538</strain>
    </source>
</reference>
<dbReference type="InterPro" id="IPR033704">
    <property type="entry name" value="dUTPase_trimeric"/>
</dbReference>
<evidence type="ECO:0000256" key="2">
    <source>
        <dbReference type="ARBA" id="ARBA00023080"/>
    </source>
</evidence>
<name>A0ABR6EH61_9ACTN</name>
<dbReference type="PANTHER" id="PTHR42680:SF3">
    <property type="entry name" value="DCTP DEAMINASE"/>
    <property type="match status" value="1"/>
</dbReference>
<dbReference type="InterPro" id="IPR036637">
    <property type="entry name" value="Phosphohistidine_dom_sf"/>
</dbReference>
<evidence type="ECO:0000259" key="5">
    <source>
        <dbReference type="Pfam" id="PF01326"/>
    </source>
</evidence>
<dbReference type="Pfam" id="PF00391">
    <property type="entry name" value="PEP-utilizers"/>
    <property type="match status" value="1"/>
</dbReference>
<dbReference type="Pfam" id="PF01326">
    <property type="entry name" value="PPDK_N"/>
    <property type="match status" value="1"/>
</dbReference>
<dbReference type="Gene3D" id="3.30.470.20">
    <property type="entry name" value="ATP-grasp fold, B domain"/>
    <property type="match status" value="1"/>
</dbReference>
<dbReference type="EMBL" id="WMLF01000155">
    <property type="protein sequence ID" value="MBB1244427.1"/>
    <property type="molecule type" value="Genomic_DNA"/>
</dbReference>
<evidence type="ECO:0000313" key="7">
    <source>
        <dbReference type="Proteomes" id="UP000766698"/>
    </source>
</evidence>
<dbReference type="InterPro" id="IPR013815">
    <property type="entry name" value="ATP_grasp_subdomain_1"/>
</dbReference>
<evidence type="ECO:0000256" key="1">
    <source>
        <dbReference type="ARBA" id="ARBA00022801"/>
    </source>
</evidence>
<evidence type="ECO:0000313" key="6">
    <source>
        <dbReference type="EMBL" id="MBB1244427.1"/>
    </source>
</evidence>
<dbReference type="Proteomes" id="UP000766698">
    <property type="component" value="Unassembled WGS sequence"/>
</dbReference>
<gene>
    <name evidence="6" type="ORF">GL263_12770</name>
</gene>
<keyword evidence="1" id="KW-0378">Hydrolase</keyword>
<feature type="compositionally biased region" description="Polar residues" evidence="3">
    <location>
        <begin position="375"/>
        <end position="387"/>
    </location>
</feature>
<dbReference type="PANTHER" id="PTHR42680">
    <property type="entry name" value="DCTP DEAMINASE"/>
    <property type="match status" value="1"/>
</dbReference>
<keyword evidence="2" id="KW-0546">Nucleotide metabolism</keyword>
<accession>A0ABR6EH61</accession>
<dbReference type="Pfam" id="PF22769">
    <property type="entry name" value="DCD"/>
    <property type="match status" value="1"/>
</dbReference>
<dbReference type="InterPro" id="IPR036157">
    <property type="entry name" value="dUTPase-like_sf"/>
</dbReference>
<feature type="region of interest" description="Disordered" evidence="3">
    <location>
        <begin position="369"/>
        <end position="388"/>
    </location>
</feature>
<evidence type="ECO:0000259" key="4">
    <source>
        <dbReference type="Pfam" id="PF00391"/>
    </source>
</evidence>
<proteinExistence type="predicted"/>
<dbReference type="Gene3D" id="3.30.1490.20">
    <property type="entry name" value="ATP-grasp fold, A domain"/>
    <property type="match status" value="1"/>
</dbReference>
<dbReference type="InterPro" id="IPR002192">
    <property type="entry name" value="PPDK_AMP/ATP-bd"/>
</dbReference>
<sequence length="849" mass="90704">MILTGTEIERERRNGRITIEPFTPEQVNPNSYNFRLGRTLRVYREMPLDARHTNEVEEIEIPDEGYVLEPGRLYLAHTVERLGSEHYAPTFAARSSVARLGLFINLSASLGDIGYTGQWTLQLYSMNRVRVYPGINIGQMMWWRPQGEIVLYDGKYQGSVGPRSSDIHVDFDKQFARQRFPGLGATFEADEVGPKFAQLASASADFRVPAAFCVPAGEFVDALTEEQRNELADAFTDLRATVGAFFADSVARIQKTTAEIRLPRQARVLLAARLAELFKDADGVEFAVRSSGLDEDTGTSSLAGVHQSVLGVRGADAVIDAVESCWRSHYEAPAVAARIRAGDFSPTPRLAVIVQRMVRPTLAGVAFTGLDGPDSTGSPDSADSPTGTGAAKVVVEYVEGLADELVAGVAVPRRVDSVALAAGPAPETARDHTVLLEVVDLVRRLREDRGHDVDVEWAADADGVHLVQVRPLTAAREVSTVSAEPVAEGYRLYVDDLPASFTLGAVAAVYGGYTAKRGPAHRLAHRHGVATGAGWVLRFNGRGLHGEHTSNALREMLAGGSDECVLDFGDNLRQIVVPKEELLARLAVTSGAGPDGTALHSVIVRDFVRGQLGVISRRVDGGGLVVEYTEEGLMALNRGTAGGETILLGDVPDGSGGDAGADIPASGAVLRPHLDEIGRFTEAMHAEYGPVTLEWVHDNGTLYFVDYSVLGGDDAVTVAHGEVCISPGTARGPLLRLDDDALLRRLSIGPAVSIDKSRDVSEHDGLARILEQVASYERKPVVSAARPYAVLSVLLDHVAGFVFDQGSALGHLAILLREARIPAVTAAGISGTEVVISDGTVTTTGSKGA</sequence>
<dbReference type="SUPFAM" id="SSF56059">
    <property type="entry name" value="Glutathione synthetase ATP-binding domain-like"/>
    <property type="match status" value="1"/>
</dbReference>
<protein>
    <submittedName>
        <fullName evidence="6">Deoxycytidine triphosphate deaminase</fullName>
    </submittedName>
</protein>
<comment type="caution">
    <text evidence="6">The sequence shown here is derived from an EMBL/GenBank/DDBJ whole genome shotgun (WGS) entry which is preliminary data.</text>
</comment>
<dbReference type="InterPro" id="IPR011962">
    <property type="entry name" value="dCTP_deaminase"/>
</dbReference>
<dbReference type="SUPFAM" id="SSF51283">
    <property type="entry name" value="dUTPase-like"/>
    <property type="match status" value="1"/>
</dbReference>